<dbReference type="PANTHER" id="PTHR48100">
    <property type="entry name" value="BROAD-SPECIFICITY PHOSPHATASE YOR283W-RELATED"/>
    <property type="match status" value="1"/>
</dbReference>
<dbReference type="CDD" id="cd07067">
    <property type="entry name" value="HP_PGM_like"/>
    <property type="match status" value="1"/>
</dbReference>
<organism evidence="1 2">
    <name type="scientific">Aspergillus sclerotiicarbonarius (strain CBS 121057 / IBT 28362)</name>
    <dbReference type="NCBI Taxonomy" id="1448318"/>
    <lineage>
        <taxon>Eukaryota</taxon>
        <taxon>Fungi</taxon>
        <taxon>Dikarya</taxon>
        <taxon>Ascomycota</taxon>
        <taxon>Pezizomycotina</taxon>
        <taxon>Eurotiomycetes</taxon>
        <taxon>Eurotiomycetidae</taxon>
        <taxon>Eurotiales</taxon>
        <taxon>Aspergillaceae</taxon>
        <taxon>Aspergillus</taxon>
        <taxon>Aspergillus subgen. Circumdati</taxon>
    </lineage>
</organism>
<dbReference type="EMBL" id="KZ826424">
    <property type="protein sequence ID" value="PYI01124.1"/>
    <property type="molecule type" value="Genomic_DNA"/>
</dbReference>
<dbReference type="OrthoDB" id="496981at2759"/>
<evidence type="ECO:0000313" key="1">
    <source>
        <dbReference type="EMBL" id="PYI01124.1"/>
    </source>
</evidence>
<dbReference type="GO" id="GO:0016791">
    <property type="term" value="F:phosphatase activity"/>
    <property type="evidence" value="ECO:0007669"/>
    <property type="project" value="TreeGrafter"/>
</dbReference>
<protein>
    <submittedName>
        <fullName evidence="1">Putative phosphoglycerate mutase</fullName>
    </submittedName>
</protein>
<dbReference type="AlphaFoldDB" id="A0A319EBJ5"/>
<dbReference type="InterPro" id="IPR013078">
    <property type="entry name" value="His_Pase_superF_clade-1"/>
</dbReference>
<sequence>MEKQEPFWKFQLVPDIFVDYYEVASQSPGWKVATQPNLGLIDQLYGESDALTQWQEQDKKAWERFAAYVNRLNARSPKHVSYKVLYLTRHGHGVHNEYKSKVGKEAWDDYWARLEGDGSVYWVDAWLTATGMQQARDLGQFWTDVAPAQKIPLPETVYTSPLARCLHTTKLMFSRAFAKQGRRLAPLVKEGLRERLTDHTCDKRSSVSWINRYYPSFLIEDGFSEEDQLWSPFLSETTEEHVVRKQGVLENIFERDPNPIIALTIHAHAIGAILRACGAEKEFHVQEGSTIALLVRGERPPLRRHEAMYY</sequence>
<gene>
    <name evidence="1" type="ORF">BO78DRAFT_391358</name>
</gene>
<accession>A0A319EBJ5</accession>
<dbReference type="InterPro" id="IPR050275">
    <property type="entry name" value="PGM_Phosphatase"/>
</dbReference>
<dbReference type="VEuPathDB" id="FungiDB:BO78DRAFT_391358"/>
<dbReference type="Gene3D" id="3.40.50.1240">
    <property type="entry name" value="Phosphoglycerate mutase-like"/>
    <property type="match status" value="1"/>
</dbReference>
<dbReference type="Pfam" id="PF00300">
    <property type="entry name" value="His_Phos_1"/>
    <property type="match status" value="1"/>
</dbReference>
<dbReference type="SMART" id="SM00855">
    <property type="entry name" value="PGAM"/>
    <property type="match status" value="1"/>
</dbReference>
<keyword evidence="2" id="KW-1185">Reference proteome</keyword>
<dbReference type="SUPFAM" id="SSF53254">
    <property type="entry name" value="Phosphoglycerate mutase-like"/>
    <property type="match status" value="1"/>
</dbReference>
<dbReference type="PANTHER" id="PTHR48100:SF1">
    <property type="entry name" value="HISTIDINE PHOSPHATASE FAMILY PROTEIN-RELATED"/>
    <property type="match status" value="1"/>
</dbReference>
<dbReference type="GO" id="GO:0005737">
    <property type="term" value="C:cytoplasm"/>
    <property type="evidence" value="ECO:0007669"/>
    <property type="project" value="TreeGrafter"/>
</dbReference>
<dbReference type="InterPro" id="IPR029033">
    <property type="entry name" value="His_PPase_superfam"/>
</dbReference>
<proteinExistence type="predicted"/>
<dbReference type="Proteomes" id="UP000248423">
    <property type="component" value="Unassembled WGS sequence"/>
</dbReference>
<reference evidence="1 2" key="1">
    <citation type="submission" date="2018-02" db="EMBL/GenBank/DDBJ databases">
        <title>The genomes of Aspergillus section Nigri reveals drivers in fungal speciation.</title>
        <authorList>
            <consortium name="DOE Joint Genome Institute"/>
            <person name="Vesth T.C."/>
            <person name="Nybo J."/>
            <person name="Theobald S."/>
            <person name="Brandl J."/>
            <person name="Frisvad J.C."/>
            <person name="Nielsen K.F."/>
            <person name="Lyhne E.K."/>
            <person name="Kogle M.E."/>
            <person name="Kuo A."/>
            <person name="Riley R."/>
            <person name="Clum A."/>
            <person name="Nolan M."/>
            <person name="Lipzen A."/>
            <person name="Salamov A."/>
            <person name="Henrissat B."/>
            <person name="Wiebenga A."/>
            <person name="De vries R.P."/>
            <person name="Grigoriev I.V."/>
            <person name="Mortensen U.H."/>
            <person name="Andersen M.R."/>
            <person name="Baker S.E."/>
        </authorList>
    </citation>
    <scope>NUCLEOTIDE SEQUENCE [LARGE SCALE GENOMIC DNA]</scope>
    <source>
        <strain evidence="1 2">CBS 121057</strain>
    </source>
</reference>
<name>A0A319EBJ5_ASPSB</name>
<evidence type="ECO:0000313" key="2">
    <source>
        <dbReference type="Proteomes" id="UP000248423"/>
    </source>
</evidence>